<dbReference type="GO" id="GO:0070038">
    <property type="term" value="F:rRNA (pseudouridine-N3-)-methyltransferase activity"/>
    <property type="evidence" value="ECO:0007669"/>
    <property type="project" value="UniProtKB-UniRule"/>
</dbReference>
<comment type="similarity">
    <text evidence="4 5">Belongs to the RNA methyltransferase RlmH family.</text>
</comment>
<comment type="subcellular location">
    <subcellularLocation>
        <location evidence="5">Cytoplasm</location>
    </subcellularLocation>
</comment>
<comment type="catalytic activity">
    <reaction evidence="5">
        <text>pseudouridine(1915) in 23S rRNA + S-adenosyl-L-methionine = N(3)-methylpseudouridine(1915) in 23S rRNA + S-adenosyl-L-homocysteine + H(+)</text>
        <dbReference type="Rhea" id="RHEA:42752"/>
        <dbReference type="Rhea" id="RHEA-COMP:10221"/>
        <dbReference type="Rhea" id="RHEA-COMP:10222"/>
        <dbReference type="ChEBI" id="CHEBI:15378"/>
        <dbReference type="ChEBI" id="CHEBI:57856"/>
        <dbReference type="ChEBI" id="CHEBI:59789"/>
        <dbReference type="ChEBI" id="CHEBI:65314"/>
        <dbReference type="ChEBI" id="CHEBI:74486"/>
        <dbReference type="EC" id="2.1.1.177"/>
    </reaction>
</comment>
<protein>
    <recommendedName>
        <fullName evidence="5">Ribosomal RNA large subunit methyltransferase H</fullName>
        <ecNumber evidence="5">2.1.1.177</ecNumber>
    </recommendedName>
    <alternativeName>
        <fullName evidence="5">23S rRNA (pseudouridine1915-N3)-methyltransferase</fullName>
    </alternativeName>
    <alternativeName>
        <fullName evidence="5">23S rRNA m3Psi1915 methyltransferase</fullName>
    </alternativeName>
    <alternativeName>
        <fullName evidence="5">rRNA (pseudouridine-N3-)-methyltransferase RlmH</fullName>
    </alternativeName>
</protein>
<sequence>MRIWLAAVGKAKPGAARDLFEEYKARITWPFQLREVETKKRLDGEELKRAEAELLLAALPPGATIVALDERGRMMGSEDFAARMGQWRDAAVGDLAFVIGGADGLDASIRQKAALVLAFSPMTWPHMMVRGMLAEQVYRAQQILAGHPYHRV</sequence>
<proteinExistence type="inferred from homology"/>
<keyword evidence="5" id="KW-0698">rRNA processing</keyword>
<dbReference type="EC" id="2.1.1.177" evidence="5"/>
<evidence type="ECO:0000256" key="5">
    <source>
        <dbReference type="HAMAP-Rule" id="MF_00658"/>
    </source>
</evidence>
<dbReference type="EMBL" id="NOXU01000031">
    <property type="protein sequence ID" value="OYQ32801.1"/>
    <property type="molecule type" value="Genomic_DNA"/>
</dbReference>
<evidence type="ECO:0000313" key="6">
    <source>
        <dbReference type="EMBL" id="OYQ32801.1"/>
    </source>
</evidence>
<dbReference type="AlphaFoldDB" id="A0A255YUD8"/>
<dbReference type="PANTHER" id="PTHR33603">
    <property type="entry name" value="METHYLTRANSFERASE"/>
    <property type="match status" value="1"/>
</dbReference>
<dbReference type="CDD" id="cd18081">
    <property type="entry name" value="RlmH-like"/>
    <property type="match status" value="1"/>
</dbReference>
<dbReference type="GO" id="GO:0005737">
    <property type="term" value="C:cytoplasm"/>
    <property type="evidence" value="ECO:0007669"/>
    <property type="project" value="UniProtKB-SubCell"/>
</dbReference>
<dbReference type="RefSeq" id="WP_094457836.1">
    <property type="nucleotide sequence ID" value="NZ_NOXU01000031.1"/>
</dbReference>
<dbReference type="Pfam" id="PF02590">
    <property type="entry name" value="SPOUT_MTase"/>
    <property type="match status" value="1"/>
</dbReference>
<organism evidence="6 7">
    <name type="scientific">Niveispirillum lacus</name>
    <dbReference type="NCBI Taxonomy" id="1981099"/>
    <lineage>
        <taxon>Bacteria</taxon>
        <taxon>Pseudomonadati</taxon>
        <taxon>Pseudomonadota</taxon>
        <taxon>Alphaproteobacteria</taxon>
        <taxon>Rhodospirillales</taxon>
        <taxon>Azospirillaceae</taxon>
        <taxon>Niveispirillum</taxon>
    </lineage>
</organism>
<reference evidence="6 7" key="1">
    <citation type="submission" date="2017-07" db="EMBL/GenBank/DDBJ databases">
        <title>Niveispirillum cyanobacteriorum sp. nov., isolated from cyanobacterial aggregates in a eutrophic lake.</title>
        <authorList>
            <person name="Cai H."/>
        </authorList>
    </citation>
    <scope>NUCLEOTIDE SEQUENCE [LARGE SCALE GENOMIC DNA]</scope>
    <source>
        <strain evidence="7">TH1-14</strain>
    </source>
</reference>
<feature type="binding site" evidence="5">
    <location>
        <begin position="119"/>
        <end position="124"/>
    </location>
    <ligand>
        <name>S-adenosyl-L-methionine</name>
        <dbReference type="ChEBI" id="CHEBI:59789"/>
    </ligand>
</feature>
<dbReference type="Gene3D" id="3.40.1280.10">
    <property type="match status" value="1"/>
</dbReference>
<evidence type="ECO:0000256" key="4">
    <source>
        <dbReference type="ARBA" id="ARBA00038303"/>
    </source>
</evidence>
<name>A0A255YUD8_9PROT</name>
<evidence type="ECO:0000313" key="7">
    <source>
        <dbReference type="Proteomes" id="UP000216998"/>
    </source>
</evidence>
<dbReference type="InterPro" id="IPR029028">
    <property type="entry name" value="Alpha/beta_knot_MTases"/>
</dbReference>
<keyword evidence="2 5" id="KW-0808">Transferase</keyword>
<dbReference type="InterPro" id="IPR029026">
    <property type="entry name" value="tRNA_m1G_MTases_N"/>
</dbReference>
<evidence type="ECO:0000256" key="2">
    <source>
        <dbReference type="ARBA" id="ARBA00022679"/>
    </source>
</evidence>
<dbReference type="PIRSF" id="PIRSF004505">
    <property type="entry name" value="MT_bac"/>
    <property type="match status" value="1"/>
</dbReference>
<comment type="subunit">
    <text evidence="5">Homodimer.</text>
</comment>
<dbReference type="SUPFAM" id="SSF75217">
    <property type="entry name" value="alpha/beta knot"/>
    <property type="match status" value="1"/>
</dbReference>
<dbReference type="Proteomes" id="UP000216998">
    <property type="component" value="Unassembled WGS sequence"/>
</dbReference>
<accession>A0A255YUD8</accession>
<keyword evidence="5" id="KW-0963">Cytoplasm</keyword>
<keyword evidence="3 5" id="KW-0949">S-adenosyl-L-methionine</keyword>
<keyword evidence="7" id="KW-1185">Reference proteome</keyword>
<dbReference type="HAMAP" id="MF_00658">
    <property type="entry name" value="23SrRNA_methyltr_H"/>
    <property type="match status" value="1"/>
</dbReference>
<gene>
    <name evidence="5" type="primary">rlmH</name>
    <name evidence="6" type="ORF">CHU95_18805</name>
</gene>
<feature type="binding site" evidence="5">
    <location>
        <position position="68"/>
    </location>
    <ligand>
        <name>S-adenosyl-L-methionine</name>
        <dbReference type="ChEBI" id="CHEBI:59789"/>
    </ligand>
</feature>
<dbReference type="InterPro" id="IPR003742">
    <property type="entry name" value="RlmH-like"/>
</dbReference>
<dbReference type="PANTHER" id="PTHR33603:SF1">
    <property type="entry name" value="RIBOSOMAL RNA LARGE SUBUNIT METHYLTRANSFERASE H"/>
    <property type="match status" value="1"/>
</dbReference>
<dbReference type="NCBIfam" id="NF000989">
    <property type="entry name" value="PRK00103.2-3"/>
    <property type="match status" value="1"/>
</dbReference>
<keyword evidence="1 5" id="KW-0489">Methyltransferase</keyword>
<dbReference type="OrthoDB" id="9806643at2"/>
<evidence type="ECO:0000256" key="3">
    <source>
        <dbReference type="ARBA" id="ARBA00022691"/>
    </source>
</evidence>
<feature type="binding site" evidence="5">
    <location>
        <position position="100"/>
    </location>
    <ligand>
        <name>S-adenosyl-L-methionine</name>
        <dbReference type="ChEBI" id="CHEBI:59789"/>
    </ligand>
</feature>
<comment type="function">
    <text evidence="5">Specifically methylates the pseudouridine at position 1915 (m3Psi1915) in 23S rRNA.</text>
</comment>
<comment type="caution">
    <text evidence="6">The sequence shown here is derived from an EMBL/GenBank/DDBJ whole genome shotgun (WGS) entry which is preliminary data.</text>
</comment>
<evidence type="ECO:0000256" key="1">
    <source>
        <dbReference type="ARBA" id="ARBA00022603"/>
    </source>
</evidence>